<gene>
    <name evidence="2" type="ORF">CSSPTR1EN2_LOCUS11233</name>
</gene>
<feature type="region of interest" description="Disordered" evidence="1">
    <location>
        <begin position="71"/>
        <end position="94"/>
    </location>
</feature>
<dbReference type="Proteomes" id="UP001497512">
    <property type="component" value="Chromosome 19"/>
</dbReference>
<reference evidence="2" key="1">
    <citation type="submission" date="2024-02" db="EMBL/GenBank/DDBJ databases">
        <authorList>
            <consortium name="ELIXIR-Norway"/>
            <consortium name="Elixir Norway"/>
        </authorList>
    </citation>
    <scope>NUCLEOTIDE SEQUENCE</scope>
</reference>
<proteinExistence type="predicted"/>
<feature type="compositionally biased region" description="Polar residues" evidence="1">
    <location>
        <begin position="71"/>
        <end position="85"/>
    </location>
</feature>
<name>A0ABP0U4S4_9BRYO</name>
<accession>A0ABP0U4S4</accession>
<feature type="region of interest" description="Disordered" evidence="1">
    <location>
        <begin position="1"/>
        <end position="20"/>
    </location>
</feature>
<evidence type="ECO:0000256" key="1">
    <source>
        <dbReference type="SAM" id="MobiDB-lite"/>
    </source>
</evidence>
<protein>
    <submittedName>
        <fullName evidence="2">Uncharacterized protein</fullName>
    </submittedName>
</protein>
<sequence length="94" mass="10516">MASSMCSKSEELPEHQIPSEWPIQAGECNQAVICQKRMFPHVVYPCQDMKLRGTGRQATIYSISMEEVVNNNTGEVAPSSNSYTHKPSGHLRSY</sequence>
<evidence type="ECO:0000313" key="3">
    <source>
        <dbReference type="Proteomes" id="UP001497512"/>
    </source>
</evidence>
<dbReference type="EMBL" id="OZ019911">
    <property type="protein sequence ID" value="CAK9212431.1"/>
    <property type="molecule type" value="Genomic_DNA"/>
</dbReference>
<evidence type="ECO:0000313" key="2">
    <source>
        <dbReference type="EMBL" id="CAK9212431.1"/>
    </source>
</evidence>
<keyword evidence="3" id="KW-1185">Reference proteome</keyword>
<organism evidence="2 3">
    <name type="scientific">Sphagnum troendelagicum</name>
    <dbReference type="NCBI Taxonomy" id="128251"/>
    <lineage>
        <taxon>Eukaryota</taxon>
        <taxon>Viridiplantae</taxon>
        <taxon>Streptophyta</taxon>
        <taxon>Embryophyta</taxon>
        <taxon>Bryophyta</taxon>
        <taxon>Sphagnophytina</taxon>
        <taxon>Sphagnopsida</taxon>
        <taxon>Sphagnales</taxon>
        <taxon>Sphagnaceae</taxon>
        <taxon>Sphagnum</taxon>
    </lineage>
</organism>